<evidence type="ECO:0000313" key="11">
    <source>
        <dbReference type="WBParaSite" id="jg2789"/>
    </source>
</evidence>
<evidence type="ECO:0000256" key="7">
    <source>
        <dbReference type="SAM" id="MobiDB-lite"/>
    </source>
</evidence>
<dbReference type="SUPFAM" id="SSF57959">
    <property type="entry name" value="Leucine zipper domain"/>
    <property type="match status" value="1"/>
</dbReference>
<feature type="transmembrane region" description="Helical" evidence="8">
    <location>
        <begin position="608"/>
        <end position="628"/>
    </location>
</feature>
<keyword evidence="3" id="KW-0805">Transcription regulation</keyword>
<keyword evidence="8" id="KW-1133">Transmembrane helix</keyword>
<dbReference type="GO" id="GO:0000977">
    <property type="term" value="F:RNA polymerase II transcription regulatory region sequence-specific DNA binding"/>
    <property type="evidence" value="ECO:0007669"/>
    <property type="project" value="TreeGrafter"/>
</dbReference>
<name>A0A915E4N3_9BILA</name>
<keyword evidence="4" id="KW-0238">DNA-binding</keyword>
<dbReference type="InterPro" id="IPR046347">
    <property type="entry name" value="bZIP_sf"/>
</dbReference>
<accession>A0A915E4N3</accession>
<keyword evidence="10" id="KW-1185">Reference proteome</keyword>
<feature type="compositionally biased region" description="Polar residues" evidence="7">
    <location>
        <begin position="336"/>
        <end position="351"/>
    </location>
</feature>
<keyword evidence="8" id="KW-0472">Membrane</keyword>
<protein>
    <submittedName>
        <fullName evidence="11">BZIP domain-containing protein</fullName>
    </submittedName>
</protein>
<feature type="compositionally biased region" description="Low complexity" evidence="7">
    <location>
        <begin position="248"/>
        <end position="265"/>
    </location>
</feature>
<feature type="transmembrane region" description="Helical" evidence="8">
    <location>
        <begin position="640"/>
        <end position="661"/>
    </location>
</feature>
<dbReference type="AlphaFoldDB" id="A0A915E4N3"/>
<organism evidence="10 11">
    <name type="scientific">Ditylenchus dipsaci</name>
    <dbReference type="NCBI Taxonomy" id="166011"/>
    <lineage>
        <taxon>Eukaryota</taxon>
        <taxon>Metazoa</taxon>
        <taxon>Ecdysozoa</taxon>
        <taxon>Nematoda</taxon>
        <taxon>Chromadorea</taxon>
        <taxon>Rhabditida</taxon>
        <taxon>Tylenchina</taxon>
        <taxon>Tylenchomorpha</taxon>
        <taxon>Sphaerularioidea</taxon>
        <taxon>Anguinidae</taxon>
        <taxon>Anguininae</taxon>
        <taxon>Ditylenchus</taxon>
    </lineage>
</organism>
<dbReference type="CDD" id="cd14692">
    <property type="entry name" value="bZIP_ATF4"/>
    <property type="match status" value="1"/>
</dbReference>
<evidence type="ECO:0000256" key="6">
    <source>
        <dbReference type="ARBA" id="ARBA00023242"/>
    </source>
</evidence>
<dbReference type="InterPro" id="IPR004827">
    <property type="entry name" value="bZIP"/>
</dbReference>
<evidence type="ECO:0000256" key="4">
    <source>
        <dbReference type="ARBA" id="ARBA00023125"/>
    </source>
</evidence>
<keyword evidence="8" id="KW-0812">Transmembrane</keyword>
<evidence type="ECO:0000256" key="8">
    <source>
        <dbReference type="SAM" id="Phobius"/>
    </source>
</evidence>
<keyword evidence="5" id="KW-0804">Transcription</keyword>
<evidence type="ECO:0000313" key="10">
    <source>
        <dbReference type="Proteomes" id="UP000887574"/>
    </source>
</evidence>
<evidence type="ECO:0000256" key="2">
    <source>
        <dbReference type="ARBA" id="ARBA00007163"/>
    </source>
</evidence>
<feature type="region of interest" description="Disordered" evidence="7">
    <location>
        <begin position="248"/>
        <end position="272"/>
    </location>
</feature>
<dbReference type="Gene3D" id="1.20.5.170">
    <property type="match status" value="1"/>
</dbReference>
<dbReference type="GO" id="GO:0005634">
    <property type="term" value="C:nucleus"/>
    <property type="evidence" value="ECO:0007669"/>
    <property type="project" value="UniProtKB-SubCell"/>
</dbReference>
<feature type="domain" description="BZIP" evidence="9">
    <location>
        <begin position="351"/>
        <end position="415"/>
    </location>
</feature>
<dbReference type="PANTHER" id="PTHR13044">
    <property type="entry name" value="ACTIVATING TRANSCRIPTION FACTOR ATF 4/5"/>
    <property type="match status" value="1"/>
</dbReference>
<dbReference type="WBParaSite" id="jg2789">
    <property type="protein sequence ID" value="jg2789"/>
    <property type="gene ID" value="jg2789"/>
</dbReference>
<evidence type="ECO:0000259" key="9">
    <source>
        <dbReference type="SMART" id="SM00338"/>
    </source>
</evidence>
<feature type="compositionally biased region" description="Low complexity" evidence="7">
    <location>
        <begin position="292"/>
        <end position="304"/>
    </location>
</feature>
<dbReference type="SMART" id="SM00338">
    <property type="entry name" value="BRLZ"/>
    <property type="match status" value="1"/>
</dbReference>
<evidence type="ECO:0000256" key="1">
    <source>
        <dbReference type="ARBA" id="ARBA00004123"/>
    </source>
</evidence>
<feature type="region of interest" description="Disordered" evidence="7">
    <location>
        <begin position="288"/>
        <end position="361"/>
    </location>
</feature>
<sequence length="787" mass="89580">MEIDASLDKYLWEAAAWAVCKEEQDECIWRDSWSAHSEEEQELNLKDSLEEQELWSPGLPILDGLVPENGRRKWWNKNVGRKQRSSWSIGRREMVGLGGEAGLQQSSSQGYLPWIPGGGPSIPYSQIIPLARHWPRSVAFVGSEGSSRISQLFHGQDWHHQEQQHVQYPLNIPTSNDNDVEYLPSTVNLQPCITHKHTQYEPSNLYLPPNNEFEHLLNIGEDVAGPSHFSYNQQQQPQANLLEPLSAPQSIYSSSSESSWNQHDSYTSDSLSQDEILQEIHRECAQIEERNSSASPSSQAPSSSKARVVRSHARAKREEPYALSQSKIKSKKHTTPSKASLSPQSSRQMDSPASGGEKKKELNRIAATKYREKKRIEKESAVLELKGLEGRNTELKTQCSAMEAEIKYLKGGILRRTCGNAGLLFARVLFPCSAMGYVFSLHILRTLNETINTQEKWNVEGTMFQGWMLQSFLSMIFSVYWQWNGSIRLIRRKVIAIHPEFNSKKGCKAHAIDLAAKDICGRTKVKDCLNYCVEVAKFFRAYKTIRDAFSESKAAVDSSEWIEDLKEELMELLDDTDKDPENMEKLPDHLLMSLSEHNRLAEKIMEMYTFLMISVMTPQTILALLLLIRRETWLGFCYSIIEITICMVHLIGLTIVPAEIYTQRFLRTKIRLLVSNGNSRERCQLSISQMQQARMGNVDKAYDFAALFFDETLVHGIDRFSNEEGANHKNRIVKYGLIFTARLARFFGHFNKAHFLLVEAVQQAQGTMIHLPSVGFVGGGYVGYHDY</sequence>
<evidence type="ECO:0000256" key="5">
    <source>
        <dbReference type="ARBA" id="ARBA00023163"/>
    </source>
</evidence>
<comment type="subcellular location">
    <subcellularLocation>
        <location evidence="1">Nucleus</location>
    </subcellularLocation>
</comment>
<comment type="similarity">
    <text evidence="2">Belongs to the bZIP family.</text>
</comment>
<dbReference type="PANTHER" id="PTHR13044:SF14">
    <property type="entry name" value="CRYPTOCEPHAL, ISOFORM A"/>
    <property type="match status" value="1"/>
</dbReference>
<dbReference type="GO" id="GO:0001228">
    <property type="term" value="F:DNA-binding transcription activator activity, RNA polymerase II-specific"/>
    <property type="evidence" value="ECO:0007669"/>
    <property type="project" value="TreeGrafter"/>
</dbReference>
<evidence type="ECO:0000256" key="3">
    <source>
        <dbReference type="ARBA" id="ARBA00023015"/>
    </source>
</evidence>
<dbReference type="Pfam" id="PF07716">
    <property type="entry name" value="bZIP_2"/>
    <property type="match status" value="1"/>
</dbReference>
<keyword evidence="6" id="KW-0539">Nucleus</keyword>
<proteinExistence type="inferred from homology"/>
<dbReference type="Proteomes" id="UP000887574">
    <property type="component" value="Unplaced"/>
</dbReference>
<reference evidence="11" key="1">
    <citation type="submission" date="2022-11" db="UniProtKB">
        <authorList>
            <consortium name="WormBaseParasite"/>
        </authorList>
    </citation>
    <scope>IDENTIFICATION</scope>
</reference>